<gene>
    <name evidence="2" type="ORF">CAEBREN_08442</name>
</gene>
<proteinExistence type="predicted"/>
<dbReference type="AlphaFoldDB" id="G0PBY0"/>
<name>G0PBY0_CAEBE</name>
<dbReference type="PANTHER" id="PTHR47629">
    <property type="entry name" value="C-TYPE LECTIN-RELATED"/>
    <property type="match status" value="1"/>
</dbReference>
<protein>
    <recommendedName>
        <fullName evidence="4">PAN-3 domain-containing protein</fullName>
    </recommendedName>
</protein>
<organism evidence="3">
    <name type="scientific">Caenorhabditis brenneri</name>
    <name type="common">Nematode worm</name>
    <dbReference type="NCBI Taxonomy" id="135651"/>
    <lineage>
        <taxon>Eukaryota</taxon>
        <taxon>Metazoa</taxon>
        <taxon>Ecdysozoa</taxon>
        <taxon>Nematoda</taxon>
        <taxon>Chromadorea</taxon>
        <taxon>Rhabditida</taxon>
        <taxon>Rhabditina</taxon>
        <taxon>Rhabditomorpha</taxon>
        <taxon>Rhabditoidea</taxon>
        <taxon>Rhabditidae</taxon>
        <taxon>Peloderinae</taxon>
        <taxon>Caenorhabditis</taxon>
    </lineage>
</organism>
<evidence type="ECO:0000313" key="2">
    <source>
        <dbReference type="EMBL" id="EGT50718.1"/>
    </source>
</evidence>
<dbReference type="EMBL" id="GL380223">
    <property type="protein sequence ID" value="EGT50718.1"/>
    <property type="molecule type" value="Genomic_DNA"/>
</dbReference>
<dbReference type="InParanoid" id="G0PBY0"/>
<accession>G0PBY0</accession>
<evidence type="ECO:0000256" key="1">
    <source>
        <dbReference type="SAM" id="SignalP"/>
    </source>
</evidence>
<feature type="chain" id="PRO_5003407228" description="PAN-3 domain-containing protein" evidence="1">
    <location>
        <begin position="18"/>
        <end position="245"/>
    </location>
</feature>
<dbReference type="HOGENOM" id="CLU_045736_5_1_1"/>
<feature type="signal peptide" evidence="1">
    <location>
        <begin position="1"/>
        <end position="17"/>
    </location>
</feature>
<evidence type="ECO:0000313" key="3">
    <source>
        <dbReference type="Proteomes" id="UP000008068"/>
    </source>
</evidence>
<sequence>MPRFLLFSLFFLPFSHGKQWKMMLIHGDVLGASEFSIEKMHRPMEECHALCYNTNECARLLQDDQCPDLSNTSYTSIDTWRGANNSAVMLNEISKSGIQWSITYNYLACGDRTQLFRRGNYWVCVGARAFLDGCGSYNKAENLCNGVGISLTGPYSNEEKQFLYDSRGSYPGYNTLLWVDGRNGVYKDPTVNNGEKYPMCGPRDRTLCHYIDTGNCVNTFDCLTSTNNNDCWHGAACLMKYLKIN</sequence>
<dbReference type="Proteomes" id="UP000008068">
    <property type="component" value="Unassembled WGS sequence"/>
</dbReference>
<keyword evidence="3" id="KW-1185">Reference proteome</keyword>
<reference evidence="3" key="1">
    <citation type="submission" date="2011-07" db="EMBL/GenBank/DDBJ databases">
        <authorList>
            <consortium name="Caenorhabditis brenneri Sequencing and Analysis Consortium"/>
            <person name="Wilson R.K."/>
        </authorList>
    </citation>
    <scope>NUCLEOTIDE SEQUENCE [LARGE SCALE GENOMIC DNA]</scope>
    <source>
        <strain evidence="3">PB2801</strain>
    </source>
</reference>
<keyword evidence="1" id="KW-0732">Signal</keyword>
<dbReference type="PANTHER" id="PTHR47629:SF6">
    <property type="entry name" value="CW DOMAIN-CONTAINING PROTEIN-RELATED"/>
    <property type="match status" value="1"/>
</dbReference>
<evidence type="ECO:0008006" key="4">
    <source>
        <dbReference type="Google" id="ProtNLM"/>
    </source>
</evidence>